<sequence>MDLFFGGVPRGAQARQTTNIHVEERGRKGGARSKPATPASPPPPPPPAGPREDRKRRRASGDEPAEMSPANRAIVNANRERVGSLPSSPRPRAATRRAPRGAGLAVRGSPPPQQQPRPQGGDALPPALAAPASEREIGRCFSVPAQTSGGSAAAVAAAAADAASRLGAESPPAAAADADGLAGIAASIVTSVDAVRQSEAHYEEYFRWDDGDDGDRCTAIELHLPAAGAAEAFSLLAPRAREREAEARDEYMPINDLIATVRAVATHLAACAEFRHAVYGDAEDGVVRQLERARNRRNGGDFVRAVRRFNRLLDDERAAGRVGIGSARDKDAGGAPPDLAVHIIEQIYNRIVAPTVDMLRQYKAFSNNVYGEILPTLVGEFIGRTGIGRESTFVDLGCGIGNVVLQVAAQTGCAAYGIEIMKVPVRLAERQAREFERRMRLYALGGRGSARIWHGDFCESADVQRLLPRADVVLVNNYVFDSRLNQNLMQLFLDLPEGARIISLKPFVTPDHKISARNIYSPESILTVRRYHYWSKCVSWTDSGGDYYVHTIDRSRMREFLARRGMA</sequence>
<dbReference type="Proteomes" id="UP001140217">
    <property type="component" value="Unassembled WGS sequence"/>
</dbReference>
<comment type="catalytic activity">
    <reaction evidence="10 11">
        <text>L-lysyl(79)-[histone H3] + 3 S-adenosyl-L-methionine = N(6),N(6),N(6)-trimethyl-L-lysyl(79)-[histone H3] + 3 S-adenosyl-L-homocysteine + 3 H(+)</text>
        <dbReference type="Rhea" id="RHEA:60328"/>
        <dbReference type="Rhea" id="RHEA-COMP:15549"/>
        <dbReference type="Rhea" id="RHEA-COMP:15552"/>
        <dbReference type="ChEBI" id="CHEBI:15378"/>
        <dbReference type="ChEBI" id="CHEBI:29969"/>
        <dbReference type="ChEBI" id="CHEBI:57856"/>
        <dbReference type="ChEBI" id="CHEBI:59789"/>
        <dbReference type="ChEBI" id="CHEBI:61961"/>
        <dbReference type="EC" id="2.1.1.360"/>
    </reaction>
</comment>
<comment type="subcellular location">
    <subcellularLocation>
        <location evidence="1 11">Nucleus</location>
    </subcellularLocation>
</comment>
<comment type="caution">
    <text evidence="14">The sequence shown here is derived from an EMBL/GenBank/DDBJ whole genome shotgun (WGS) entry which is preliminary data.</text>
</comment>
<dbReference type="FunFam" id="3.40.50.150:FF:000033">
    <property type="entry name" value="Histone-lysine N-methyltransferase, H3 lysine-79 specific"/>
    <property type="match status" value="1"/>
</dbReference>
<dbReference type="EC" id="2.1.1.360" evidence="2 11"/>
<dbReference type="GO" id="GO:0005634">
    <property type="term" value="C:nucleus"/>
    <property type="evidence" value="ECO:0007669"/>
    <property type="project" value="UniProtKB-SubCell"/>
</dbReference>
<dbReference type="GO" id="GO:0032259">
    <property type="term" value="P:methylation"/>
    <property type="evidence" value="ECO:0007669"/>
    <property type="project" value="UniProtKB-KW"/>
</dbReference>
<evidence type="ECO:0000256" key="8">
    <source>
        <dbReference type="ARBA" id="ARBA00023242"/>
    </source>
</evidence>
<reference evidence="14" key="1">
    <citation type="submission" date="2022-07" db="EMBL/GenBank/DDBJ databases">
        <title>Phylogenomic reconstructions and comparative analyses of Kickxellomycotina fungi.</title>
        <authorList>
            <person name="Reynolds N.K."/>
            <person name="Stajich J.E."/>
            <person name="Barry K."/>
            <person name="Grigoriev I.V."/>
            <person name="Crous P."/>
            <person name="Smith M.E."/>
        </authorList>
    </citation>
    <scope>NUCLEOTIDE SEQUENCE</scope>
    <source>
        <strain evidence="14">NBRC 105414</strain>
    </source>
</reference>
<feature type="compositionally biased region" description="Pro residues" evidence="12">
    <location>
        <begin position="38"/>
        <end position="49"/>
    </location>
</feature>
<evidence type="ECO:0000256" key="12">
    <source>
        <dbReference type="SAM" id="MobiDB-lite"/>
    </source>
</evidence>
<gene>
    <name evidence="14" type="primary">DOT1</name>
    <name evidence="14" type="ORF">H4R18_002315</name>
</gene>
<keyword evidence="8 11" id="KW-0539">Nucleus</keyword>
<dbReference type="AlphaFoldDB" id="A0A9W8HIT0"/>
<feature type="compositionally biased region" description="Low complexity" evidence="12">
    <location>
        <begin position="116"/>
        <end position="132"/>
    </location>
</feature>
<dbReference type="GO" id="GO:0140956">
    <property type="term" value="F:histone H3K79 trimethyltransferase activity"/>
    <property type="evidence" value="ECO:0007669"/>
    <property type="project" value="UniProtKB-EC"/>
</dbReference>
<evidence type="ECO:0000256" key="11">
    <source>
        <dbReference type="RuleBase" id="RU271113"/>
    </source>
</evidence>
<keyword evidence="6 11" id="KW-0949">S-adenosyl-L-methionine</keyword>
<dbReference type="GO" id="GO:0006281">
    <property type="term" value="P:DNA repair"/>
    <property type="evidence" value="ECO:0007669"/>
    <property type="project" value="TreeGrafter"/>
</dbReference>
<dbReference type="EMBL" id="JANBUL010000074">
    <property type="protein sequence ID" value="KAJ2782382.1"/>
    <property type="molecule type" value="Genomic_DNA"/>
</dbReference>
<dbReference type="InterPro" id="IPR030445">
    <property type="entry name" value="H3-K79_meTrfase"/>
</dbReference>
<name>A0A9W8HIT0_9FUNG</name>
<comment type="function">
    <text evidence="11">Histone methyltransferase that specifically trimethylates histone H3 to form H3K79me3. This methylation is required for telomere silencing and for the pachytene checkpoint during the meiotic cell cycle by allowing the recruitment of RAD9 to double strand breaks. Nucleosomes are preferred as substrate compared to free histone.</text>
</comment>
<evidence type="ECO:0000256" key="7">
    <source>
        <dbReference type="ARBA" id="ARBA00022853"/>
    </source>
</evidence>
<evidence type="ECO:0000256" key="5">
    <source>
        <dbReference type="ARBA" id="ARBA00022679"/>
    </source>
</evidence>
<dbReference type="CDD" id="cd02440">
    <property type="entry name" value="AdoMet_MTases"/>
    <property type="match status" value="1"/>
</dbReference>
<evidence type="ECO:0000256" key="4">
    <source>
        <dbReference type="ARBA" id="ARBA00022603"/>
    </source>
</evidence>
<feature type="compositionally biased region" description="Low complexity" evidence="12">
    <location>
        <begin position="83"/>
        <end position="92"/>
    </location>
</feature>
<evidence type="ECO:0000313" key="15">
    <source>
        <dbReference type="Proteomes" id="UP001140217"/>
    </source>
</evidence>
<evidence type="ECO:0000256" key="6">
    <source>
        <dbReference type="ARBA" id="ARBA00022691"/>
    </source>
</evidence>
<dbReference type="PANTHER" id="PTHR21451">
    <property type="entry name" value="HISTONE H3 METHYLTRANSFERASE"/>
    <property type="match status" value="1"/>
</dbReference>
<dbReference type="OrthoDB" id="443402at2759"/>
<feature type="region of interest" description="Disordered" evidence="12">
    <location>
        <begin position="1"/>
        <end position="132"/>
    </location>
</feature>
<comment type="miscellaneous">
    <text evidence="11">In contrast to other lysine histone methyltransferases, it does not contain a SET domain, suggesting the existence of another mechanism for methylation of lysine residues of histones.</text>
</comment>
<dbReference type="GO" id="GO:0000077">
    <property type="term" value="P:DNA damage checkpoint signaling"/>
    <property type="evidence" value="ECO:0007669"/>
    <property type="project" value="TreeGrafter"/>
</dbReference>
<evidence type="ECO:0000256" key="3">
    <source>
        <dbReference type="ARBA" id="ARBA00020987"/>
    </source>
</evidence>
<dbReference type="Pfam" id="PF08123">
    <property type="entry name" value="DOT1"/>
    <property type="match status" value="1"/>
</dbReference>
<dbReference type="PANTHER" id="PTHR21451:SF0">
    <property type="entry name" value="HISTONE-LYSINE N-METHYLTRANSFERASE, H3 LYSINE-79 SPECIFIC"/>
    <property type="match status" value="1"/>
</dbReference>
<accession>A0A9W8HIT0</accession>
<dbReference type="Gene3D" id="1.10.260.170">
    <property type="match status" value="1"/>
</dbReference>
<dbReference type="SUPFAM" id="SSF53335">
    <property type="entry name" value="S-adenosyl-L-methionine-dependent methyltransferases"/>
    <property type="match status" value="1"/>
</dbReference>
<dbReference type="InterPro" id="IPR029063">
    <property type="entry name" value="SAM-dependent_MTases_sf"/>
</dbReference>
<feature type="domain" description="DOT1" evidence="13">
    <location>
        <begin position="238"/>
        <end position="565"/>
    </location>
</feature>
<protein>
    <recommendedName>
        <fullName evidence="3 11">Histone-lysine N-methyltransferase, H3 lysine-79 specific</fullName>
        <ecNumber evidence="2 11">2.1.1.360</ecNumber>
    </recommendedName>
    <alternativeName>
        <fullName evidence="9 11">Histone H3-K79 methyltransferase</fullName>
    </alternativeName>
</protein>
<keyword evidence="4 11" id="KW-0489">Methyltransferase</keyword>
<evidence type="ECO:0000313" key="14">
    <source>
        <dbReference type="EMBL" id="KAJ2782382.1"/>
    </source>
</evidence>
<dbReference type="PROSITE" id="PS51569">
    <property type="entry name" value="DOT1"/>
    <property type="match status" value="1"/>
</dbReference>
<evidence type="ECO:0000256" key="1">
    <source>
        <dbReference type="ARBA" id="ARBA00004123"/>
    </source>
</evidence>
<organism evidence="14 15">
    <name type="scientific">Coemansia javaensis</name>
    <dbReference type="NCBI Taxonomy" id="2761396"/>
    <lineage>
        <taxon>Eukaryota</taxon>
        <taxon>Fungi</taxon>
        <taxon>Fungi incertae sedis</taxon>
        <taxon>Zoopagomycota</taxon>
        <taxon>Kickxellomycotina</taxon>
        <taxon>Kickxellomycetes</taxon>
        <taxon>Kickxellales</taxon>
        <taxon>Kickxellaceae</taxon>
        <taxon>Coemansia</taxon>
    </lineage>
</organism>
<dbReference type="InterPro" id="IPR025789">
    <property type="entry name" value="DOT1_dom"/>
</dbReference>
<evidence type="ECO:0000256" key="2">
    <source>
        <dbReference type="ARBA" id="ARBA00012190"/>
    </source>
</evidence>
<evidence type="ECO:0000256" key="9">
    <source>
        <dbReference type="ARBA" id="ARBA00029821"/>
    </source>
</evidence>
<keyword evidence="7 11" id="KW-0156">Chromatin regulator</keyword>
<keyword evidence="5 11" id="KW-0808">Transferase</keyword>
<comment type="similarity">
    <text evidence="11">Belongs to the class I-like SAM-binding methyltransferase superfamily. DOT1 family.</text>
</comment>
<proteinExistence type="inferred from homology"/>
<keyword evidence="15" id="KW-1185">Reference proteome</keyword>
<evidence type="ECO:0000256" key="10">
    <source>
        <dbReference type="ARBA" id="ARBA00047770"/>
    </source>
</evidence>
<dbReference type="Gene3D" id="3.40.50.150">
    <property type="entry name" value="Vaccinia Virus protein VP39"/>
    <property type="match status" value="1"/>
</dbReference>
<evidence type="ECO:0000259" key="13">
    <source>
        <dbReference type="PROSITE" id="PS51569"/>
    </source>
</evidence>